<accession>A0A4R2NCB0</accession>
<protein>
    <submittedName>
        <fullName evidence="3">Membrane protein YqaA with SNARE-associated domain</fullName>
    </submittedName>
</protein>
<evidence type="ECO:0000313" key="4">
    <source>
        <dbReference type="Proteomes" id="UP000295537"/>
    </source>
</evidence>
<dbReference type="InterPro" id="IPR051311">
    <property type="entry name" value="DedA_domain"/>
</dbReference>
<dbReference type="GO" id="GO:0005886">
    <property type="term" value="C:plasma membrane"/>
    <property type="evidence" value="ECO:0007669"/>
    <property type="project" value="UniProtKB-ARBA"/>
</dbReference>
<feature type="domain" description="VTT" evidence="2">
    <location>
        <begin position="35"/>
        <end position="131"/>
    </location>
</feature>
<dbReference type="AlphaFoldDB" id="A0A4R2NCB0"/>
<dbReference type="PANTHER" id="PTHR42709">
    <property type="entry name" value="ALKALINE PHOSPHATASE LIKE PROTEIN"/>
    <property type="match status" value="1"/>
</dbReference>
<organism evidence="3 4">
    <name type="scientific">Nicoletella semolina</name>
    <dbReference type="NCBI Taxonomy" id="271160"/>
    <lineage>
        <taxon>Bacteria</taxon>
        <taxon>Pseudomonadati</taxon>
        <taxon>Pseudomonadota</taxon>
        <taxon>Gammaproteobacteria</taxon>
        <taxon>Pasteurellales</taxon>
        <taxon>Pasteurellaceae</taxon>
        <taxon>Nicoletella</taxon>
    </lineage>
</organism>
<evidence type="ECO:0000256" key="1">
    <source>
        <dbReference type="SAM" id="Phobius"/>
    </source>
</evidence>
<feature type="transmembrane region" description="Helical" evidence="1">
    <location>
        <begin position="40"/>
        <end position="60"/>
    </location>
</feature>
<dbReference type="EMBL" id="SLXJ01000001">
    <property type="protein sequence ID" value="TCP18740.1"/>
    <property type="molecule type" value="Genomic_DNA"/>
</dbReference>
<dbReference type="InterPro" id="IPR032816">
    <property type="entry name" value="VTT_dom"/>
</dbReference>
<evidence type="ECO:0000313" key="3">
    <source>
        <dbReference type="EMBL" id="TCP18740.1"/>
    </source>
</evidence>
<feature type="transmembrane region" description="Helical" evidence="1">
    <location>
        <begin position="86"/>
        <end position="112"/>
    </location>
</feature>
<reference evidence="3 4" key="1">
    <citation type="submission" date="2019-03" db="EMBL/GenBank/DDBJ databases">
        <title>Genomic Encyclopedia of Type Strains, Phase IV (KMG-IV): sequencing the most valuable type-strain genomes for metagenomic binning, comparative biology and taxonomic classification.</title>
        <authorList>
            <person name="Goeker M."/>
        </authorList>
    </citation>
    <scope>NUCLEOTIDE SEQUENCE [LARGE SCALE GENOMIC DNA]</scope>
    <source>
        <strain evidence="3 4">DSM 16380</strain>
    </source>
</reference>
<gene>
    <name evidence="3" type="ORF">EV693_1014</name>
</gene>
<feature type="transmembrane region" description="Helical" evidence="1">
    <location>
        <begin position="118"/>
        <end position="140"/>
    </location>
</feature>
<keyword evidence="1" id="KW-0472">Membrane</keyword>
<keyword evidence="4" id="KW-1185">Reference proteome</keyword>
<sequence length="141" mass="15676">MFLSAFISATIFPANSEIIFTSFASANLLNPLSHFSDLFFLVIIATLGNTLGSLTVYWLGKFIPSVKFKQNSSYPIHLALGYSQKYGIWCLLFSWLPIIGDLFCGIAGWLGFHFWKSALFIAMGKAARYSLLLWGIYAVVG</sequence>
<name>A0A4R2NCB0_9PAST</name>
<dbReference type="Proteomes" id="UP000295537">
    <property type="component" value="Unassembled WGS sequence"/>
</dbReference>
<evidence type="ECO:0000259" key="2">
    <source>
        <dbReference type="Pfam" id="PF09335"/>
    </source>
</evidence>
<dbReference type="PANTHER" id="PTHR42709:SF4">
    <property type="entry name" value="INNER MEMBRANE PROTEIN YQAA"/>
    <property type="match status" value="1"/>
</dbReference>
<keyword evidence="1" id="KW-1133">Transmembrane helix</keyword>
<dbReference type="Pfam" id="PF09335">
    <property type="entry name" value="VTT_dom"/>
    <property type="match status" value="1"/>
</dbReference>
<keyword evidence="1" id="KW-0812">Transmembrane</keyword>
<comment type="caution">
    <text evidence="3">The sequence shown here is derived from an EMBL/GenBank/DDBJ whole genome shotgun (WGS) entry which is preliminary data.</text>
</comment>
<proteinExistence type="predicted"/>